<dbReference type="AlphaFoldDB" id="A0A495NXE1"/>
<comment type="caution">
    <text evidence="1">The sequence shown here is derived from an EMBL/GenBank/DDBJ whole genome shotgun (WGS) entry which is preliminary data.</text>
</comment>
<accession>A0A495NXE1</accession>
<sequence>MKSVILETKYQTTKPTRTCPYSMLLALTKTVRHNMKARFFSILIILTIAFSCSKKVIPKNDLTQANLNGEVKQVKSELYELVQVNDTFEIGQQVNSRSFDRNEILVFNKEGNRVFKKEFLSNGKIENESEYRYEKGKLKKLIENDYYGRGSTSISTYFYNQKDSISKIIYSNDNFERTVIFERNKGNRTIKQTYFVEDTITGILIMKFDENQNIIKKTKYKNENTPIQIVEKLYNRNNLIIEEKITDYNDWGTLIDIVTYKNYQDEYPTELENNSENTIIENIFKKNILIEYRIIPPPSDYRIITVQKFNHQENLTENLRIENGDTLDSWKFNYILDDKNNWIKKYSFKNYKPLTFTKREIDYY</sequence>
<proteinExistence type="predicted"/>
<name>A0A495NXE1_9FLAO</name>
<gene>
    <name evidence="1" type="ORF">BC962_3050</name>
</gene>
<reference evidence="1 2" key="1">
    <citation type="submission" date="2018-10" db="EMBL/GenBank/DDBJ databases">
        <title>Genomic Encyclopedia of Archaeal and Bacterial Type Strains, Phase II (KMG-II): from individual species to whole genera.</title>
        <authorList>
            <person name="Goeker M."/>
        </authorList>
    </citation>
    <scope>NUCLEOTIDE SEQUENCE [LARGE SCALE GENOMIC DNA]</scope>
    <source>
        <strain evidence="1 2">DSM 19839</strain>
    </source>
</reference>
<dbReference type="Proteomes" id="UP000276282">
    <property type="component" value="Unassembled WGS sequence"/>
</dbReference>
<evidence type="ECO:0008006" key="3">
    <source>
        <dbReference type="Google" id="ProtNLM"/>
    </source>
</evidence>
<organism evidence="1 2">
    <name type="scientific">Gillisia mitskevichiae</name>
    <dbReference type="NCBI Taxonomy" id="270921"/>
    <lineage>
        <taxon>Bacteria</taxon>
        <taxon>Pseudomonadati</taxon>
        <taxon>Bacteroidota</taxon>
        <taxon>Flavobacteriia</taxon>
        <taxon>Flavobacteriales</taxon>
        <taxon>Flavobacteriaceae</taxon>
        <taxon>Gillisia</taxon>
    </lineage>
</organism>
<evidence type="ECO:0000313" key="2">
    <source>
        <dbReference type="Proteomes" id="UP000276282"/>
    </source>
</evidence>
<keyword evidence="2" id="KW-1185">Reference proteome</keyword>
<evidence type="ECO:0000313" key="1">
    <source>
        <dbReference type="EMBL" id="RKS42763.1"/>
    </source>
</evidence>
<dbReference type="EMBL" id="RBLG01000006">
    <property type="protein sequence ID" value="RKS42763.1"/>
    <property type="molecule type" value="Genomic_DNA"/>
</dbReference>
<protein>
    <recommendedName>
        <fullName evidence="3">YD repeat-containing protein</fullName>
    </recommendedName>
</protein>